<dbReference type="GO" id="GO:0006354">
    <property type="term" value="P:DNA-templated transcription elongation"/>
    <property type="evidence" value="ECO:0007669"/>
    <property type="project" value="InterPro"/>
</dbReference>
<gene>
    <name evidence="5" type="ORF">IAC23_08085</name>
</gene>
<dbReference type="Proteomes" id="UP000823619">
    <property type="component" value="Unassembled WGS sequence"/>
</dbReference>
<dbReference type="GO" id="GO:0031564">
    <property type="term" value="P:transcription antitermination"/>
    <property type="evidence" value="ECO:0007669"/>
    <property type="project" value="UniProtKB-KW"/>
</dbReference>
<dbReference type="InterPro" id="IPR043425">
    <property type="entry name" value="NusG-like"/>
</dbReference>
<dbReference type="EMBL" id="JADIMO010000100">
    <property type="protein sequence ID" value="MBO8445631.1"/>
    <property type="molecule type" value="Genomic_DNA"/>
</dbReference>
<evidence type="ECO:0000256" key="1">
    <source>
        <dbReference type="ARBA" id="ARBA00022814"/>
    </source>
</evidence>
<reference evidence="5" key="2">
    <citation type="journal article" date="2021" name="PeerJ">
        <title>Extensive microbial diversity within the chicken gut microbiome revealed by metagenomics and culture.</title>
        <authorList>
            <person name="Gilroy R."/>
            <person name="Ravi A."/>
            <person name="Getino M."/>
            <person name="Pursley I."/>
            <person name="Horton D.L."/>
            <person name="Alikhan N.F."/>
            <person name="Baker D."/>
            <person name="Gharbi K."/>
            <person name="Hall N."/>
            <person name="Watson M."/>
            <person name="Adriaenssens E.M."/>
            <person name="Foster-Nyarko E."/>
            <person name="Jarju S."/>
            <person name="Secka A."/>
            <person name="Antonio M."/>
            <person name="Oren A."/>
            <person name="Chaudhuri R.R."/>
            <person name="La Ragione R."/>
            <person name="Hildebrand F."/>
            <person name="Pallen M.J."/>
        </authorList>
    </citation>
    <scope>NUCLEOTIDE SEQUENCE</scope>
    <source>
        <strain evidence="5">D5-748</strain>
    </source>
</reference>
<dbReference type="AlphaFoldDB" id="A0A9D9EFM0"/>
<comment type="caution">
    <text evidence="5">The sequence shown here is derived from an EMBL/GenBank/DDBJ whole genome shotgun (WGS) entry which is preliminary data.</text>
</comment>
<dbReference type="PROSITE" id="PS01108">
    <property type="entry name" value="RIBOSOMAL_L24"/>
    <property type="match status" value="1"/>
</dbReference>
<evidence type="ECO:0000259" key="4">
    <source>
        <dbReference type="SMART" id="SM00739"/>
    </source>
</evidence>
<dbReference type="Pfam" id="PF02357">
    <property type="entry name" value="NusG"/>
    <property type="match status" value="1"/>
</dbReference>
<dbReference type="InterPro" id="IPR008991">
    <property type="entry name" value="Translation_prot_SH3-like_sf"/>
</dbReference>
<evidence type="ECO:0000256" key="3">
    <source>
        <dbReference type="ARBA" id="ARBA00023163"/>
    </source>
</evidence>
<protein>
    <submittedName>
        <fullName evidence="5">UpxY family transcription antiterminator</fullName>
    </submittedName>
</protein>
<dbReference type="GO" id="GO:0006412">
    <property type="term" value="P:translation"/>
    <property type="evidence" value="ECO:0007669"/>
    <property type="project" value="InterPro"/>
</dbReference>
<dbReference type="PANTHER" id="PTHR30265">
    <property type="entry name" value="RHO-INTERACTING TRANSCRIPTION TERMINATION FACTOR NUSG"/>
    <property type="match status" value="1"/>
</dbReference>
<dbReference type="InterPro" id="IPR006645">
    <property type="entry name" value="NGN-like_dom"/>
</dbReference>
<evidence type="ECO:0000313" key="6">
    <source>
        <dbReference type="Proteomes" id="UP000823619"/>
    </source>
</evidence>
<sequence length="190" mass="21415">MESQCVKPEGKTVADGTIGRGAHPKGWYVAQVHMKCEKKSAQRLEALGYETFVPVQSEIHQWSDRKKKIDRIVIPLSVFVRSDEVAVRVVERQPFVYRLLCAPGESRPARIPDDQIERFRFMLGNCDSEVTVEALEVKKGDAVRIVRGRLRGLEGFITEAEDSKPKVSIVIDHIGCASVRIDKSDLEIIK</sequence>
<feature type="domain" description="KOW" evidence="4">
    <location>
        <begin position="136"/>
        <end position="163"/>
    </location>
</feature>
<dbReference type="NCBIfam" id="NF033644">
    <property type="entry name" value="antiterm_UpxY"/>
    <property type="match status" value="1"/>
</dbReference>
<dbReference type="InterPro" id="IPR005825">
    <property type="entry name" value="Ribosomal_uL24_CS"/>
</dbReference>
<keyword evidence="2" id="KW-0805">Transcription regulation</keyword>
<keyword evidence="1" id="KW-0889">Transcription antitermination</keyword>
<proteinExistence type="predicted"/>
<dbReference type="Gene3D" id="3.30.70.940">
    <property type="entry name" value="NusG, N-terminal domain"/>
    <property type="match status" value="1"/>
</dbReference>
<evidence type="ECO:0000256" key="2">
    <source>
        <dbReference type="ARBA" id="ARBA00023015"/>
    </source>
</evidence>
<dbReference type="InterPro" id="IPR005824">
    <property type="entry name" value="KOW"/>
</dbReference>
<dbReference type="InterPro" id="IPR036735">
    <property type="entry name" value="NGN_dom_sf"/>
</dbReference>
<dbReference type="CDD" id="cd09895">
    <property type="entry name" value="NGN_SP_UpxY"/>
    <property type="match status" value="1"/>
</dbReference>
<dbReference type="SMART" id="SM00739">
    <property type="entry name" value="KOW"/>
    <property type="match status" value="1"/>
</dbReference>
<dbReference type="GO" id="GO:0003735">
    <property type="term" value="F:structural constituent of ribosome"/>
    <property type="evidence" value="ECO:0007669"/>
    <property type="project" value="InterPro"/>
</dbReference>
<keyword evidence="3" id="KW-0804">Transcription</keyword>
<reference evidence="5" key="1">
    <citation type="submission" date="2020-10" db="EMBL/GenBank/DDBJ databases">
        <authorList>
            <person name="Gilroy R."/>
        </authorList>
    </citation>
    <scope>NUCLEOTIDE SEQUENCE</scope>
    <source>
        <strain evidence="5">D5-748</strain>
    </source>
</reference>
<organism evidence="5 6">
    <name type="scientific">Candidatus Cryptobacteroides merdavium</name>
    <dbReference type="NCBI Taxonomy" id="2840769"/>
    <lineage>
        <taxon>Bacteria</taxon>
        <taxon>Pseudomonadati</taxon>
        <taxon>Bacteroidota</taxon>
        <taxon>Bacteroidia</taxon>
        <taxon>Bacteroidales</taxon>
        <taxon>Candidatus Cryptobacteroides</taxon>
    </lineage>
</organism>
<dbReference type="PANTHER" id="PTHR30265:SF4">
    <property type="entry name" value="KOW MOTIF FAMILY PROTEIN, EXPRESSED"/>
    <property type="match status" value="1"/>
</dbReference>
<dbReference type="SUPFAM" id="SSF82679">
    <property type="entry name" value="N-utilization substance G protein NusG, N-terminal domain"/>
    <property type="match status" value="1"/>
</dbReference>
<accession>A0A9D9EFM0</accession>
<dbReference type="SUPFAM" id="SSF50104">
    <property type="entry name" value="Translation proteins SH3-like domain"/>
    <property type="match status" value="1"/>
</dbReference>
<evidence type="ECO:0000313" key="5">
    <source>
        <dbReference type="EMBL" id="MBO8445631.1"/>
    </source>
</evidence>
<name>A0A9D9EFM0_9BACT</name>
<dbReference type="GO" id="GO:0005840">
    <property type="term" value="C:ribosome"/>
    <property type="evidence" value="ECO:0007669"/>
    <property type="project" value="InterPro"/>
</dbReference>